<evidence type="ECO:0000313" key="1">
    <source>
        <dbReference type="EMBL" id="OME22994.1"/>
    </source>
</evidence>
<sequence length="144" mass="17203">MSLDMILWLDYKATENHFLEQLKLVEVKPFELHFVYNKFIKLYSMHLIQPDAAKKLISVCLKDIELFPKFKEAWFARNPDYNFIPNITSFQKLAIFYENKGRFYEAIDICHVAIEYGAEDKTKGGYTTRILRLEKKLEKQLREN</sequence>
<dbReference type="EMBL" id="MPTO01000004">
    <property type="protein sequence ID" value="OME22994.1"/>
    <property type="molecule type" value="Genomic_DNA"/>
</dbReference>
<comment type="caution">
    <text evidence="1">The sequence shown here is derived from an EMBL/GenBank/DDBJ whole genome shotgun (WGS) entry which is preliminary data.</text>
</comment>
<evidence type="ECO:0008006" key="3">
    <source>
        <dbReference type="Google" id="ProtNLM"/>
    </source>
</evidence>
<protein>
    <recommendedName>
        <fullName evidence="3">Tetratricopeptide repeat protein</fullName>
    </recommendedName>
</protein>
<dbReference type="RefSeq" id="WP_076133702.1">
    <property type="nucleotide sequence ID" value="NZ_MPTO01000004.1"/>
</dbReference>
<organism evidence="1 2">
    <name type="scientific">Paenibacillus odorifer</name>
    <dbReference type="NCBI Taxonomy" id="189426"/>
    <lineage>
        <taxon>Bacteria</taxon>
        <taxon>Bacillati</taxon>
        <taxon>Bacillota</taxon>
        <taxon>Bacilli</taxon>
        <taxon>Bacillales</taxon>
        <taxon>Paenibacillaceae</taxon>
        <taxon>Paenibacillus</taxon>
    </lineage>
</organism>
<proteinExistence type="predicted"/>
<evidence type="ECO:0000313" key="2">
    <source>
        <dbReference type="Proteomes" id="UP000187323"/>
    </source>
</evidence>
<dbReference type="AlphaFoldDB" id="A0AB36JGB4"/>
<name>A0AB36JGB4_9BACL</name>
<gene>
    <name evidence="1" type="ORF">BSK47_04620</name>
</gene>
<reference evidence="1 2" key="1">
    <citation type="submission" date="2016-10" db="EMBL/GenBank/DDBJ databases">
        <title>Paenibacillus species isolates.</title>
        <authorList>
            <person name="Beno S.M."/>
        </authorList>
    </citation>
    <scope>NUCLEOTIDE SEQUENCE [LARGE SCALE GENOMIC DNA]</scope>
    <source>
        <strain evidence="1 2">FSL H7-0918</strain>
    </source>
</reference>
<dbReference type="Proteomes" id="UP000187323">
    <property type="component" value="Unassembled WGS sequence"/>
</dbReference>
<accession>A0AB36JGB4</accession>